<organism evidence="5 6">
    <name type="scientific">Photobacterium rosenbergii</name>
    <dbReference type="NCBI Taxonomy" id="294936"/>
    <lineage>
        <taxon>Bacteria</taxon>
        <taxon>Pseudomonadati</taxon>
        <taxon>Pseudomonadota</taxon>
        <taxon>Gammaproteobacteria</taxon>
        <taxon>Vibrionales</taxon>
        <taxon>Vibrionaceae</taxon>
        <taxon>Photobacterium</taxon>
    </lineage>
</organism>
<evidence type="ECO:0000313" key="6">
    <source>
        <dbReference type="Proteomes" id="UP000241346"/>
    </source>
</evidence>
<dbReference type="Proteomes" id="UP000241346">
    <property type="component" value="Unassembled WGS sequence"/>
</dbReference>
<dbReference type="Gene3D" id="3.40.50.1360">
    <property type="match status" value="1"/>
</dbReference>
<dbReference type="SMART" id="SM01134">
    <property type="entry name" value="DeoRC"/>
    <property type="match status" value="1"/>
</dbReference>
<dbReference type="Gene3D" id="1.10.10.10">
    <property type="entry name" value="Winged helix-like DNA-binding domain superfamily/Winged helix DNA-binding domain"/>
    <property type="match status" value="1"/>
</dbReference>
<gene>
    <name evidence="5" type="ORF">C9J01_08735</name>
</gene>
<sequence length="248" mass="27284">MNPRHSEILQLVNQNRRVLVAELSSHTGVSEVTIRQDLTQLEKQGYLKRVHGGATALQSDDMNDRLNVRFDIKQQLAQRAAELVQPGETVMIEGGSANALLARELANRGDVTIITPSAYIAGMIRESKCDVILLGGIYQPQGESLVGPLTRLCIEHTHFSTAFLGIDGFHPDTGFTSRDMMRADVANAILNKNQRNIVLTDASKFGQIFSTSIGRLDQFSVLVTNKGIDESDLALLRKHHVAVELVDN</sequence>
<name>A0A2T3NHL8_9GAMM</name>
<comment type="caution">
    <text evidence="5">The sequence shown here is derived from an EMBL/GenBank/DDBJ whole genome shotgun (WGS) entry which is preliminary data.</text>
</comment>
<dbReference type="SMART" id="SM00420">
    <property type="entry name" value="HTH_DEOR"/>
    <property type="match status" value="1"/>
</dbReference>
<keyword evidence="3" id="KW-0804">Transcription</keyword>
<dbReference type="InterPro" id="IPR014036">
    <property type="entry name" value="DeoR-like_C"/>
</dbReference>
<evidence type="ECO:0000313" key="5">
    <source>
        <dbReference type="EMBL" id="PSW14508.1"/>
    </source>
</evidence>
<dbReference type="InterPro" id="IPR018356">
    <property type="entry name" value="Tscrpt_reg_HTH_DeoR_CS"/>
</dbReference>
<dbReference type="EMBL" id="PYMB01000002">
    <property type="protein sequence ID" value="PSW14508.1"/>
    <property type="molecule type" value="Genomic_DNA"/>
</dbReference>
<dbReference type="SUPFAM" id="SSF46785">
    <property type="entry name" value="Winged helix' DNA-binding domain"/>
    <property type="match status" value="1"/>
</dbReference>
<protein>
    <submittedName>
        <fullName evidence="5">DeoR family transcriptional regulator</fullName>
    </submittedName>
</protein>
<dbReference type="InterPro" id="IPR036388">
    <property type="entry name" value="WH-like_DNA-bd_sf"/>
</dbReference>
<dbReference type="Pfam" id="PF00455">
    <property type="entry name" value="DeoRC"/>
    <property type="match status" value="1"/>
</dbReference>
<dbReference type="InterPro" id="IPR050313">
    <property type="entry name" value="Carb_Metab_HTH_regulators"/>
</dbReference>
<dbReference type="PRINTS" id="PR00037">
    <property type="entry name" value="HTHLACR"/>
</dbReference>
<dbReference type="PROSITE" id="PS51000">
    <property type="entry name" value="HTH_DEOR_2"/>
    <property type="match status" value="1"/>
</dbReference>
<dbReference type="RefSeq" id="WP_107297751.1">
    <property type="nucleotide sequence ID" value="NZ_JAHVIB010000001.1"/>
</dbReference>
<accession>A0A2T3NHL8</accession>
<dbReference type="PANTHER" id="PTHR30363">
    <property type="entry name" value="HTH-TYPE TRANSCRIPTIONAL REGULATOR SRLR-RELATED"/>
    <property type="match status" value="1"/>
</dbReference>
<evidence type="ECO:0000256" key="1">
    <source>
        <dbReference type="ARBA" id="ARBA00023015"/>
    </source>
</evidence>
<dbReference type="InterPro" id="IPR037171">
    <property type="entry name" value="NagB/RpiA_transferase-like"/>
</dbReference>
<evidence type="ECO:0000259" key="4">
    <source>
        <dbReference type="PROSITE" id="PS51000"/>
    </source>
</evidence>
<evidence type="ECO:0000256" key="2">
    <source>
        <dbReference type="ARBA" id="ARBA00023125"/>
    </source>
</evidence>
<dbReference type="InterPro" id="IPR036390">
    <property type="entry name" value="WH_DNA-bd_sf"/>
</dbReference>
<proteinExistence type="predicted"/>
<dbReference type="GO" id="GO:0003700">
    <property type="term" value="F:DNA-binding transcription factor activity"/>
    <property type="evidence" value="ECO:0007669"/>
    <property type="project" value="InterPro"/>
</dbReference>
<dbReference type="Pfam" id="PF08220">
    <property type="entry name" value="HTH_DeoR"/>
    <property type="match status" value="1"/>
</dbReference>
<dbReference type="InterPro" id="IPR001034">
    <property type="entry name" value="DeoR_HTH"/>
</dbReference>
<keyword evidence="2" id="KW-0238">DNA-binding</keyword>
<keyword evidence="1" id="KW-0805">Transcription regulation</keyword>
<dbReference type="PANTHER" id="PTHR30363:SF59">
    <property type="entry name" value="DEOR FAMILY REGULATORY PROTEIN"/>
    <property type="match status" value="1"/>
</dbReference>
<dbReference type="GO" id="GO:0003677">
    <property type="term" value="F:DNA binding"/>
    <property type="evidence" value="ECO:0007669"/>
    <property type="project" value="UniProtKB-KW"/>
</dbReference>
<dbReference type="SUPFAM" id="SSF100950">
    <property type="entry name" value="NagB/RpiA/CoA transferase-like"/>
    <property type="match status" value="1"/>
</dbReference>
<feature type="domain" description="HTH deoR-type" evidence="4">
    <location>
        <begin position="1"/>
        <end position="56"/>
    </location>
</feature>
<dbReference type="PROSITE" id="PS00894">
    <property type="entry name" value="HTH_DEOR_1"/>
    <property type="match status" value="1"/>
</dbReference>
<dbReference type="NCBIfam" id="NF040887">
    <property type="entry name" value="trans_reg_YciT"/>
    <property type="match status" value="1"/>
</dbReference>
<evidence type="ECO:0000256" key="3">
    <source>
        <dbReference type="ARBA" id="ARBA00023163"/>
    </source>
</evidence>
<reference evidence="5 6" key="1">
    <citation type="submission" date="2018-03" db="EMBL/GenBank/DDBJ databases">
        <title>Whole genome sequencing of Histamine producing bacteria.</title>
        <authorList>
            <person name="Butler K."/>
        </authorList>
    </citation>
    <scope>NUCLEOTIDE SEQUENCE [LARGE SCALE GENOMIC DNA]</scope>
    <source>
        <strain evidence="5 6">DSM 19138</strain>
    </source>
</reference>
<dbReference type="AlphaFoldDB" id="A0A2T3NHL8"/>
<dbReference type="OrthoDB" id="9814815at2"/>